<accession>A0A396GAP9</accession>
<gene>
    <name evidence="1" type="ORF">MtrunA17_Chr8g0334321</name>
</gene>
<proteinExistence type="predicted"/>
<dbReference type="Proteomes" id="UP000265566">
    <property type="component" value="Chromosome 8"/>
</dbReference>
<dbReference type="AlphaFoldDB" id="A0A396GAP9"/>
<protein>
    <submittedName>
        <fullName evidence="1">Uncharacterized protein</fullName>
    </submittedName>
</protein>
<evidence type="ECO:0000313" key="1">
    <source>
        <dbReference type="EMBL" id="RHN38540.1"/>
    </source>
</evidence>
<sequence>MLLFQDPEENMFDRIILCIATSSRFRSIIYRSVFFISSLPGLKLLCIKRVILPFLN</sequence>
<name>A0A396GAP9_MEDTR</name>
<comment type="caution">
    <text evidence="1">The sequence shown here is derived from an EMBL/GenBank/DDBJ whole genome shotgun (WGS) entry which is preliminary data.</text>
</comment>
<dbReference type="EMBL" id="PSQE01000008">
    <property type="protein sequence ID" value="RHN38540.1"/>
    <property type="molecule type" value="Genomic_DNA"/>
</dbReference>
<dbReference type="Gramene" id="rna44492">
    <property type="protein sequence ID" value="RHN38540.1"/>
    <property type="gene ID" value="gene44492"/>
</dbReference>
<reference evidence="1" key="1">
    <citation type="journal article" date="2018" name="Nat. Plants">
        <title>Whole-genome landscape of Medicago truncatula symbiotic genes.</title>
        <authorList>
            <person name="Pecrix Y."/>
            <person name="Gamas P."/>
            <person name="Carrere S."/>
        </authorList>
    </citation>
    <scope>NUCLEOTIDE SEQUENCE</scope>
    <source>
        <tissue evidence="1">Leaves</tissue>
    </source>
</reference>
<organism evidence="1">
    <name type="scientific">Medicago truncatula</name>
    <name type="common">Barrel medic</name>
    <name type="synonym">Medicago tribuloides</name>
    <dbReference type="NCBI Taxonomy" id="3880"/>
    <lineage>
        <taxon>Eukaryota</taxon>
        <taxon>Viridiplantae</taxon>
        <taxon>Streptophyta</taxon>
        <taxon>Embryophyta</taxon>
        <taxon>Tracheophyta</taxon>
        <taxon>Spermatophyta</taxon>
        <taxon>Magnoliopsida</taxon>
        <taxon>eudicotyledons</taxon>
        <taxon>Gunneridae</taxon>
        <taxon>Pentapetalae</taxon>
        <taxon>rosids</taxon>
        <taxon>fabids</taxon>
        <taxon>Fabales</taxon>
        <taxon>Fabaceae</taxon>
        <taxon>Papilionoideae</taxon>
        <taxon>50 kb inversion clade</taxon>
        <taxon>NPAAA clade</taxon>
        <taxon>Hologalegina</taxon>
        <taxon>IRL clade</taxon>
        <taxon>Trifolieae</taxon>
        <taxon>Medicago</taxon>
    </lineage>
</organism>